<organism evidence="2 3">
    <name type="scientific">Thlaspi arvense</name>
    <name type="common">Field penny-cress</name>
    <dbReference type="NCBI Taxonomy" id="13288"/>
    <lineage>
        <taxon>Eukaryota</taxon>
        <taxon>Viridiplantae</taxon>
        <taxon>Streptophyta</taxon>
        <taxon>Embryophyta</taxon>
        <taxon>Tracheophyta</taxon>
        <taxon>Spermatophyta</taxon>
        <taxon>Magnoliopsida</taxon>
        <taxon>eudicotyledons</taxon>
        <taxon>Gunneridae</taxon>
        <taxon>Pentapetalae</taxon>
        <taxon>rosids</taxon>
        <taxon>malvids</taxon>
        <taxon>Brassicales</taxon>
        <taxon>Brassicaceae</taxon>
        <taxon>Thlaspideae</taxon>
        <taxon>Thlaspi</taxon>
    </lineage>
</organism>
<reference evidence="2 3" key="1">
    <citation type="submission" date="2022-03" db="EMBL/GenBank/DDBJ databases">
        <authorList>
            <person name="Nunn A."/>
            <person name="Chopra R."/>
            <person name="Nunn A."/>
            <person name="Contreras Garrido A."/>
        </authorList>
    </citation>
    <scope>NUCLEOTIDE SEQUENCE [LARGE SCALE GENOMIC DNA]</scope>
</reference>
<evidence type="ECO:0000256" key="1">
    <source>
        <dbReference type="SAM" id="Phobius"/>
    </source>
</evidence>
<keyword evidence="1" id="KW-0472">Membrane</keyword>
<dbReference type="EMBL" id="OU466862">
    <property type="protein sequence ID" value="CAH2073093.1"/>
    <property type="molecule type" value="Genomic_DNA"/>
</dbReference>
<evidence type="ECO:0000313" key="2">
    <source>
        <dbReference type="EMBL" id="CAH2073093.1"/>
    </source>
</evidence>
<protein>
    <submittedName>
        <fullName evidence="2">Uncharacterized protein</fullName>
    </submittedName>
</protein>
<dbReference type="InterPro" id="IPR015683">
    <property type="entry name" value="Ionotropic_Glu_rcpt"/>
</dbReference>
<evidence type="ECO:0000313" key="3">
    <source>
        <dbReference type="Proteomes" id="UP000836841"/>
    </source>
</evidence>
<accession>A0AAU9SXH5</accession>
<sequence>MNNYEIIIAMSFSHRVVSPSLPVWFFIFLIFLVLLGNSQKEDLQVKVGVVLSTNATLADLSLRAINMSLSEFYNSHNGFKTRIVLNIRDSKETVVGAAASETLAGRLRQAGPNDAEPPH</sequence>
<proteinExistence type="predicted"/>
<keyword evidence="3" id="KW-1185">Reference proteome</keyword>
<gene>
    <name evidence="2" type="ORF">TAV2_LOCUS20027</name>
</gene>
<dbReference type="PANTHER" id="PTHR34836">
    <property type="entry name" value="OS06G0188250 PROTEIN"/>
    <property type="match status" value="1"/>
</dbReference>
<dbReference type="PANTHER" id="PTHR34836:SF1">
    <property type="entry name" value="OS09G0428600 PROTEIN"/>
    <property type="match status" value="1"/>
</dbReference>
<dbReference type="Proteomes" id="UP000836841">
    <property type="component" value="Chromosome 6"/>
</dbReference>
<keyword evidence="1" id="KW-0812">Transmembrane</keyword>
<feature type="transmembrane region" description="Helical" evidence="1">
    <location>
        <begin position="20"/>
        <end position="36"/>
    </location>
</feature>
<keyword evidence="1" id="KW-1133">Transmembrane helix</keyword>
<dbReference type="AlphaFoldDB" id="A0AAU9SXH5"/>
<name>A0AAU9SXH5_THLAR</name>